<dbReference type="PANTHER" id="PTHR19850">
    <property type="entry name" value="GUANINE NUCLEOTIDE-BINDING PROTEIN BETA G PROTEIN BETA"/>
    <property type="match status" value="1"/>
</dbReference>
<dbReference type="OrthoDB" id="10251605at2759"/>
<dbReference type="GO" id="GO:0007165">
    <property type="term" value="P:signal transduction"/>
    <property type="evidence" value="ECO:0007669"/>
    <property type="project" value="InterPro"/>
</dbReference>
<feature type="repeat" description="WD" evidence="3">
    <location>
        <begin position="201"/>
        <end position="232"/>
    </location>
</feature>
<keyword evidence="2" id="KW-0677">Repeat</keyword>
<dbReference type="Gene3D" id="2.130.10.10">
    <property type="entry name" value="YVTN repeat-like/Quinoprotein amine dehydrogenase"/>
    <property type="match status" value="1"/>
</dbReference>
<dbReference type="InterPro" id="IPR015943">
    <property type="entry name" value="WD40/YVTN_repeat-like_dom_sf"/>
</dbReference>
<dbReference type="EMBL" id="UYWX01022563">
    <property type="protein sequence ID" value="VDM35914.1"/>
    <property type="molecule type" value="Genomic_DNA"/>
</dbReference>
<feature type="region of interest" description="Disordered" evidence="4">
    <location>
        <begin position="280"/>
        <end position="309"/>
    </location>
</feature>
<reference evidence="7" key="1">
    <citation type="submission" date="2017-02" db="UniProtKB">
        <authorList>
            <consortium name="WormBaseParasite"/>
        </authorList>
    </citation>
    <scope>IDENTIFICATION</scope>
</reference>
<proteinExistence type="predicted"/>
<evidence type="ECO:0000256" key="1">
    <source>
        <dbReference type="ARBA" id="ARBA00022574"/>
    </source>
</evidence>
<dbReference type="Proteomes" id="UP000274429">
    <property type="component" value="Unassembled WGS sequence"/>
</dbReference>
<protein>
    <submittedName>
        <fullName evidence="7">WD_REPEATS_REGION domain-containing protein</fullName>
    </submittedName>
</protein>
<accession>A0A0R3XBM4</accession>
<dbReference type="InterPro" id="IPR016346">
    <property type="entry name" value="G-protein_beta_1-5"/>
</dbReference>
<dbReference type="PROSITE" id="PS00678">
    <property type="entry name" value="WD_REPEATS_1"/>
    <property type="match status" value="2"/>
</dbReference>
<evidence type="ECO:0000313" key="6">
    <source>
        <dbReference type="Proteomes" id="UP000274429"/>
    </source>
</evidence>
<evidence type="ECO:0000313" key="5">
    <source>
        <dbReference type="EMBL" id="VDM35914.1"/>
    </source>
</evidence>
<dbReference type="WBParaSite" id="TTAC_0001095101-mRNA-1">
    <property type="protein sequence ID" value="TTAC_0001095101-mRNA-1"/>
    <property type="gene ID" value="TTAC_0001095101"/>
</dbReference>
<dbReference type="Pfam" id="PF00400">
    <property type="entry name" value="WD40"/>
    <property type="match status" value="4"/>
</dbReference>
<organism evidence="7">
    <name type="scientific">Hydatigena taeniaeformis</name>
    <name type="common">Feline tapeworm</name>
    <name type="synonym">Taenia taeniaeformis</name>
    <dbReference type="NCBI Taxonomy" id="6205"/>
    <lineage>
        <taxon>Eukaryota</taxon>
        <taxon>Metazoa</taxon>
        <taxon>Spiralia</taxon>
        <taxon>Lophotrochozoa</taxon>
        <taxon>Platyhelminthes</taxon>
        <taxon>Cestoda</taxon>
        <taxon>Eucestoda</taxon>
        <taxon>Cyclophyllidea</taxon>
        <taxon>Taeniidae</taxon>
        <taxon>Hydatigera</taxon>
    </lineage>
</organism>
<feature type="repeat" description="WD" evidence="3">
    <location>
        <begin position="58"/>
        <end position="94"/>
    </location>
</feature>
<evidence type="ECO:0000256" key="2">
    <source>
        <dbReference type="ARBA" id="ARBA00022737"/>
    </source>
</evidence>
<feature type="compositionally biased region" description="Polar residues" evidence="4">
    <location>
        <begin position="280"/>
        <end position="300"/>
    </location>
</feature>
<dbReference type="SMART" id="SM00320">
    <property type="entry name" value="WD40"/>
    <property type="match status" value="5"/>
</dbReference>
<dbReference type="SUPFAM" id="SSF50978">
    <property type="entry name" value="WD40 repeat-like"/>
    <property type="match status" value="1"/>
</dbReference>
<evidence type="ECO:0000256" key="3">
    <source>
        <dbReference type="PROSITE-ProRule" id="PRU00221"/>
    </source>
</evidence>
<gene>
    <name evidence="5" type="ORF">TTAC_LOCUS10934</name>
</gene>
<sequence>MSRRDIEVSLLKEVTQLRTSLDALRREACEGVSMMNAANAAEIGILTNLPVLSAVHNLRAHTGRIRTCTWAASDENLLSIGADNYICIWDVRSGLIRNIIDITMNQATAADSTPDLSVVFAGGLYANVEAFIHQPRPPEDGYSEYVSSAVFEHGGRINCITYLKEHKLLTAASVDGVVMWDINNVKVLNKCFHNTDVSAVLPLSSDGQSFVSGAADGVPRVWDMRQSKPFVGSMHGHESEISCMERHANEHTFVTGSDDAVVNLYDLRLDFPLASYNRTDSKSSAGDGLTSTTNKYSNHSGMDDEGNDQVVNEDAATTGVTGVGVSTSGRIIISGSRNGCIYIWDIFDLMSPVGVHREHGPVMGLKMAHNKKGLAVITWGPTTHLQIVCPN</sequence>
<dbReference type="InterPro" id="IPR019775">
    <property type="entry name" value="WD40_repeat_CS"/>
</dbReference>
<reference evidence="5 6" key="2">
    <citation type="submission" date="2018-11" db="EMBL/GenBank/DDBJ databases">
        <authorList>
            <consortium name="Pathogen Informatics"/>
        </authorList>
    </citation>
    <scope>NUCLEOTIDE SEQUENCE [LARGE SCALE GENOMIC DNA]</scope>
</reference>
<name>A0A0R3XBM4_HYDTA</name>
<dbReference type="InterPro" id="IPR001680">
    <property type="entry name" value="WD40_rpt"/>
</dbReference>
<evidence type="ECO:0000313" key="7">
    <source>
        <dbReference type="WBParaSite" id="TTAC_0001095101-mRNA-1"/>
    </source>
</evidence>
<keyword evidence="1 3" id="KW-0853">WD repeat</keyword>
<keyword evidence="6" id="KW-1185">Reference proteome</keyword>
<dbReference type="InterPro" id="IPR036322">
    <property type="entry name" value="WD40_repeat_dom_sf"/>
</dbReference>
<dbReference type="PROSITE" id="PS50294">
    <property type="entry name" value="WD_REPEATS_REGION"/>
    <property type="match status" value="2"/>
</dbReference>
<dbReference type="STRING" id="6205.A0A0R3XBM4"/>
<dbReference type="PROSITE" id="PS50082">
    <property type="entry name" value="WD_REPEATS_2"/>
    <property type="match status" value="4"/>
</dbReference>
<evidence type="ECO:0000256" key="4">
    <source>
        <dbReference type="SAM" id="MobiDB-lite"/>
    </source>
</evidence>
<dbReference type="AlphaFoldDB" id="A0A0R3XBM4"/>
<feature type="repeat" description="WD" evidence="3">
    <location>
        <begin position="313"/>
        <end position="346"/>
    </location>
</feature>
<feature type="repeat" description="WD" evidence="3">
    <location>
        <begin position="234"/>
        <end position="268"/>
    </location>
</feature>